<dbReference type="Pfam" id="PF14027">
    <property type="entry name" value="Questin_oxidase"/>
    <property type="match status" value="1"/>
</dbReference>
<reference evidence="2 3" key="1">
    <citation type="submission" date="2023-04" db="EMBL/GenBank/DDBJ databases">
        <title>Genome of Basidiobolus ranarum AG-B5.</title>
        <authorList>
            <person name="Stajich J.E."/>
            <person name="Carter-House D."/>
            <person name="Gryganskyi A."/>
        </authorList>
    </citation>
    <scope>NUCLEOTIDE SEQUENCE [LARGE SCALE GENOMIC DNA]</scope>
    <source>
        <strain evidence="2 3">AG-B5</strain>
    </source>
</reference>
<dbReference type="EMBL" id="JASJQH010000385">
    <property type="protein sequence ID" value="KAK9764679.1"/>
    <property type="molecule type" value="Genomic_DNA"/>
</dbReference>
<evidence type="ECO:0000256" key="1">
    <source>
        <dbReference type="ARBA" id="ARBA00023002"/>
    </source>
</evidence>
<evidence type="ECO:0000313" key="2">
    <source>
        <dbReference type="EMBL" id="KAK9764679.1"/>
    </source>
</evidence>
<comment type="caution">
    <text evidence="2">The sequence shown here is derived from an EMBL/GenBank/DDBJ whole genome shotgun (WGS) entry which is preliminary data.</text>
</comment>
<dbReference type="Proteomes" id="UP001479436">
    <property type="component" value="Unassembled WGS sequence"/>
</dbReference>
<sequence>MKISPPGPKLLSLTSSSLRRLHSPPFTGKLLCTRWYSAQAKLEKTPLQSVKQEIRETLQHFLLQNHQQHHILYGPNDYTNHLAHVLLTDSALGATTQRLHDIFKSFDFLDSLPEPTKVKITEDNWLLYRGLKRHYRDYLDFYDEKIRNVGVLEVTSKYAPPLFSHFLGGALHPIIHLGFGLEFNQPLLVSEALAYASTIPSPFTSVYGLLQGASAPNQKDVSLLELIQEVHEDTEFDVPILGNPVEGLGSLVEARGSRLIEFANRWKLQDNNCSIKIAELFEAAVLLYAGTGSGRRIDFFIAHGLSSARGVNNVLPYLSKTSRIALLRSHWLAMLSLYVTSGRPKLVASSVTEYQSNISSWDECIDKGINSPDEHVPKMIRTLYMAHCDFGKNRTEYFKAAQMTIDIVKKTDDWEFQGVGNS</sequence>
<dbReference type="PANTHER" id="PTHR35870">
    <property type="entry name" value="PROTEIN, PUTATIVE (AFU_ORTHOLOGUE AFUA_5G03330)-RELATED"/>
    <property type="match status" value="1"/>
</dbReference>
<evidence type="ECO:0000313" key="3">
    <source>
        <dbReference type="Proteomes" id="UP001479436"/>
    </source>
</evidence>
<dbReference type="InterPro" id="IPR025337">
    <property type="entry name" value="Questin_oxidase-like"/>
</dbReference>
<proteinExistence type="predicted"/>
<name>A0ABR2WT78_9FUNG</name>
<keyword evidence="3" id="KW-1185">Reference proteome</keyword>
<protein>
    <submittedName>
        <fullName evidence="2">Uncharacterized protein</fullName>
    </submittedName>
</protein>
<dbReference type="PANTHER" id="PTHR35870:SF1">
    <property type="entry name" value="PROTEIN, PUTATIVE (AFU_ORTHOLOGUE AFUA_5G03330)-RELATED"/>
    <property type="match status" value="1"/>
</dbReference>
<keyword evidence="1" id="KW-0560">Oxidoreductase</keyword>
<gene>
    <name evidence="2" type="ORF">K7432_007626</name>
</gene>
<accession>A0ABR2WT78</accession>
<organism evidence="2 3">
    <name type="scientific">Basidiobolus ranarum</name>
    <dbReference type="NCBI Taxonomy" id="34480"/>
    <lineage>
        <taxon>Eukaryota</taxon>
        <taxon>Fungi</taxon>
        <taxon>Fungi incertae sedis</taxon>
        <taxon>Zoopagomycota</taxon>
        <taxon>Entomophthoromycotina</taxon>
        <taxon>Basidiobolomycetes</taxon>
        <taxon>Basidiobolales</taxon>
        <taxon>Basidiobolaceae</taxon>
        <taxon>Basidiobolus</taxon>
    </lineage>
</organism>